<organism evidence="3 4">
    <name type="scientific">Mycena pura</name>
    <dbReference type="NCBI Taxonomy" id="153505"/>
    <lineage>
        <taxon>Eukaryota</taxon>
        <taxon>Fungi</taxon>
        <taxon>Dikarya</taxon>
        <taxon>Basidiomycota</taxon>
        <taxon>Agaricomycotina</taxon>
        <taxon>Agaricomycetes</taxon>
        <taxon>Agaricomycetidae</taxon>
        <taxon>Agaricales</taxon>
        <taxon>Marasmiineae</taxon>
        <taxon>Mycenaceae</taxon>
        <taxon>Mycena</taxon>
    </lineage>
</organism>
<keyword evidence="4" id="KW-1185">Reference proteome</keyword>
<feature type="domain" description="Myb/SANT-like" evidence="2">
    <location>
        <begin position="6"/>
        <end position="93"/>
    </location>
</feature>
<dbReference type="PANTHER" id="PTHR46929">
    <property type="entry name" value="EXPRESSED PROTEIN"/>
    <property type="match status" value="1"/>
</dbReference>
<dbReference type="EMBL" id="JARJCW010000114">
    <property type="protein sequence ID" value="KAJ7192884.1"/>
    <property type="molecule type" value="Genomic_DNA"/>
</dbReference>
<dbReference type="AlphaFoldDB" id="A0AAD6XYM7"/>
<comment type="caution">
    <text evidence="3">The sequence shown here is derived from an EMBL/GenBank/DDBJ whole genome shotgun (WGS) entry which is preliminary data.</text>
</comment>
<evidence type="ECO:0000256" key="1">
    <source>
        <dbReference type="SAM" id="MobiDB-lite"/>
    </source>
</evidence>
<dbReference type="InterPro" id="IPR024752">
    <property type="entry name" value="Myb/SANT-like_dom"/>
</dbReference>
<feature type="compositionally biased region" description="Low complexity" evidence="1">
    <location>
        <begin position="147"/>
        <end position="170"/>
    </location>
</feature>
<dbReference type="PANTHER" id="PTHR46929:SF3">
    <property type="entry name" value="MYB_SANT-LIKE DOMAIN-CONTAINING PROTEIN"/>
    <property type="match status" value="1"/>
</dbReference>
<gene>
    <name evidence="3" type="ORF">GGX14DRAFT_405940</name>
</gene>
<dbReference type="Pfam" id="PF12776">
    <property type="entry name" value="Myb_DNA-bind_3"/>
    <property type="match status" value="1"/>
</dbReference>
<protein>
    <recommendedName>
        <fullName evidence="2">Myb/SANT-like domain-containing protein</fullName>
    </recommendedName>
</protein>
<accession>A0AAD6XYM7</accession>
<evidence type="ECO:0000259" key="2">
    <source>
        <dbReference type="Pfam" id="PF12776"/>
    </source>
</evidence>
<reference evidence="3" key="1">
    <citation type="submission" date="2023-03" db="EMBL/GenBank/DDBJ databases">
        <title>Massive genome expansion in bonnet fungi (Mycena s.s.) driven by repeated elements and novel gene families across ecological guilds.</title>
        <authorList>
            <consortium name="Lawrence Berkeley National Laboratory"/>
            <person name="Harder C.B."/>
            <person name="Miyauchi S."/>
            <person name="Viragh M."/>
            <person name="Kuo A."/>
            <person name="Thoen E."/>
            <person name="Andreopoulos B."/>
            <person name="Lu D."/>
            <person name="Skrede I."/>
            <person name="Drula E."/>
            <person name="Henrissat B."/>
            <person name="Morin E."/>
            <person name="Kohler A."/>
            <person name="Barry K."/>
            <person name="LaButti K."/>
            <person name="Morin E."/>
            <person name="Salamov A."/>
            <person name="Lipzen A."/>
            <person name="Mereny Z."/>
            <person name="Hegedus B."/>
            <person name="Baldrian P."/>
            <person name="Stursova M."/>
            <person name="Weitz H."/>
            <person name="Taylor A."/>
            <person name="Grigoriev I.V."/>
            <person name="Nagy L.G."/>
            <person name="Martin F."/>
            <person name="Kauserud H."/>
        </authorList>
    </citation>
    <scope>NUCLEOTIDE SEQUENCE</scope>
    <source>
        <strain evidence="3">9144</strain>
    </source>
</reference>
<evidence type="ECO:0000313" key="3">
    <source>
        <dbReference type="EMBL" id="KAJ7192884.1"/>
    </source>
</evidence>
<dbReference type="Proteomes" id="UP001219525">
    <property type="component" value="Unassembled WGS sequence"/>
</dbReference>
<feature type="compositionally biased region" description="Acidic residues" evidence="1">
    <location>
        <begin position="199"/>
        <end position="212"/>
    </location>
</feature>
<feature type="region of interest" description="Disordered" evidence="1">
    <location>
        <begin position="143"/>
        <end position="251"/>
    </location>
</feature>
<proteinExistence type="predicted"/>
<name>A0AAD6XYM7_9AGAR</name>
<evidence type="ECO:0000313" key="4">
    <source>
        <dbReference type="Proteomes" id="UP001219525"/>
    </source>
</evidence>
<sequence>MPSDKTWTNAQAQALLDALLEKRLTHQSGNGWKPSVWSDVVAAVNAVDPESQKTSTQLSSRQLKGVYEDYQYVLGFSGTGWDDHGKHATNTEEYVEDFIRMHGEQYKRCFKKPCPYYDKLDELYDGAKNRATGEHVLLLGKKKKKTSTAQTKASKKSAALKASKMTTATANKENVNFDAGMLDARDGPSTPRRANEERAEGDEMDIASDDELLVSPVKTKRTRAESDNDDDADRPARRRSKPGSSGSAQRNADAGFAMASSIEALSSAIAEPVVLKTDLSHVDNIVSIFETQPDLLPNDPDGLFYDTVTQALSENEGKARIFIATKDAGRRRGIINGILRKANLVNL</sequence>